<keyword evidence="3" id="KW-1185">Reference proteome</keyword>
<evidence type="ECO:0000259" key="1">
    <source>
        <dbReference type="PROSITE" id="PS50174"/>
    </source>
</evidence>
<sequence>MVTSHVPLYADAQQGWRRPKNHLCFRIVLCGLVGKLLICQPPSFPCVLITFTRAKERSDCWRNGQHHKERAHHAQGGSLQGGEARSFYESLLAIGEGNGSCRPPRKRTVLRRQLRAGSAALPPTSASLPADRSSARSGHQMLKCAQDGDLKALKELVEKGKCDVNFRDGYYWTATMCAAYAGRTEIVRYLLRCGAAWVGVCETQGRDAMALAQEAGHSEVVRLLQECQSSHKQERESSERVLEKKYCEVCKTHYQEDSVEQHNRSTVHLFNEKKNPVPTYYCIPEHNVGYRLMVKEGWDRETGLGPDGKGRKFPVQTVLKRDQKGLGFQSDLKPKVTHFGAHDVEAVERQKARSVRTQRVATISKKEERRREAKAKNWERDLRTYMDIDF</sequence>
<protein>
    <recommendedName>
        <fullName evidence="1">G-patch domain-containing protein</fullName>
    </recommendedName>
</protein>
<dbReference type="PANTHER" id="PTHR20923">
    <property type="entry name" value="BAT4 PROTEIN-RELATED"/>
    <property type="match status" value="1"/>
</dbReference>
<gene>
    <name evidence="2" type="ORF">NDU88_000885</name>
</gene>
<accession>A0AAV7Q700</accession>
<dbReference type="SMART" id="SM00443">
    <property type="entry name" value="G_patch"/>
    <property type="match status" value="1"/>
</dbReference>
<evidence type="ECO:0000313" key="3">
    <source>
        <dbReference type="Proteomes" id="UP001066276"/>
    </source>
</evidence>
<dbReference type="PROSITE" id="PS50174">
    <property type="entry name" value="G_PATCH"/>
    <property type="match status" value="1"/>
</dbReference>
<reference evidence="2" key="1">
    <citation type="journal article" date="2022" name="bioRxiv">
        <title>Sequencing and chromosome-scale assembly of the giantPleurodeles waltlgenome.</title>
        <authorList>
            <person name="Brown T."/>
            <person name="Elewa A."/>
            <person name="Iarovenko S."/>
            <person name="Subramanian E."/>
            <person name="Araus A.J."/>
            <person name="Petzold A."/>
            <person name="Susuki M."/>
            <person name="Suzuki K.-i.T."/>
            <person name="Hayashi T."/>
            <person name="Toyoda A."/>
            <person name="Oliveira C."/>
            <person name="Osipova E."/>
            <person name="Leigh N.D."/>
            <person name="Simon A."/>
            <person name="Yun M.H."/>
        </authorList>
    </citation>
    <scope>NUCLEOTIDE SEQUENCE</scope>
    <source>
        <strain evidence="2">20211129_DDA</strain>
        <tissue evidence="2">Liver</tissue>
    </source>
</reference>
<dbReference type="PANTHER" id="PTHR20923:SF1">
    <property type="entry name" value="G PATCH DOMAIN AND ANKYRIN REPEAT-CONTAINING PROTEIN 1"/>
    <property type="match status" value="1"/>
</dbReference>
<feature type="domain" description="G-patch" evidence="1">
    <location>
        <begin position="285"/>
        <end position="331"/>
    </location>
</feature>
<dbReference type="InterPro" id="IPR000467">
    <property type="entry name" value="G_patch_dom"/>
</dbReference>
<dbReference type="Gene3D" id="1.25.40.20">
    <property type="entry name" value="Ankyrin repeat-containing domain"/>
    <property type="match status" value="1"/>
</dbReference>
<dbReference type="InterPro" id="IPR002110">
    <property type="entry name" value="Ankyrin_rpt"/>
</dbReference>
<dbReference type="InterPro" id="IPR039146">
    <property type="entry name" value="GPANK1"/>
</dbReference>
<organism evidence="2 3">
    <name type="scientific">Pleurodeles waltl</name>
    <name type="common">Iberian ribbed newt</name>
    <dbReference type="NCBI Taxonomy" id="8319"/>
    <lineage>
        <taxon>Eukaryota</taxon>
        <taxon>Metazoa</taxon>
        <taxon>Chordata</taxon>
        <taxon>Craniata</taxon>
        <taxon>Vertebrata</taxon>
        <taxon>Euteleostomi</taxon>
        <taxon>Amphibia</taxon>
        <taxon>Batrachia</taxon>
        <taxon>Caudata</taxon>
        <taxon>Salamandroidea</taxon>
        <taxon>Salamandridae</taxon>
        <taxon>Pleurodelinae</taxon>
        <taxon>Pleurodeles</taxon>
    </lineage>
</organism>
<dbReference type="Pfam" id="PF12796">
    <property type="entry name" value="Ank_2"/>
    <property type="match status" value="1"/>
</dbReference>
<name>A0AAV7Q700_PLEWA</name>
<dbReference type="InterPro" id="IPR036770">
    <property type="entry name" value="Ankyrin_rpt-contain_sf"/>
</dbReference>
<dbReference type="AlphaFoldDB" id="A0AAV7Q700"/>
<dbReference type="Proteomes" id="UP001066276">
    <property type="component" value="Chromosome 6"/>
</dbReference>
<evidence type="ECO:0000313" key="2">
    <source>
        <dbReference type="EMBL" id="KAJ1134433.1"/>
    </source>
</evidence>
<dbReference type="SUPFAM" id="SSF48403">
    <property type="entry name" value="Ankyrin repeat"/>
    <property type="match status" value="1"/>
</dbReference>
<comment type="caution">
    <text evidence="2">The sequence shown here is derived from an EMBL/GenBank/DDBJ whole genome shotgun (WGS) entry which is preliminary data.</text>
</comment>
<proteinExistence type="predicted"/>
<dbReference type="GO" id="GO:0003676">
    <property type="term" value="F:nucleic acid binding"/>
    <property type="evidence" value="ECO:0007669"/>
    <property type="project" value="InterPro"/>
</dbReference>
<dbReference type="Pfam" id="PF01585">
    <property type="entry name" value="G-patch"/>
    <property type="match status" value="1"/>
</dbReference>
<dbReference type="EMBL" id="JANPWB010000010">
    <property type="protein sequence ID" value="KAJ1134433.1"/>
    <property type="molecule type" value="Genomic_DNA"/>
</dbReference>